<dbReference type="SUPFAM" id="SSF47672">
    <property type="entry name" value="Transferrin receptor-like dimerisation domain"/>
    <property type="match status" value="1"/>
</dbReference>
<dbReference type="SUPFAM" id="SSF53187">
    <property type="entry name" value="Zn-dependent exopeptidases"/>
    <property type="match status" value="1"/>
</dbReference>
<accession>A0A3N4I7X9</accession>
<dbReference type="FunFam" id="3.40.630.10:FF:000101">
    <property type="entry name" value="N-acetylated alpha-linked acidic dipeptidase like 1"/>
    <property type="match status" value="1"/>
</dbReference>
<dbReference type="InterPro" id="IPR003137">
    <property type="entry name" value="PA_domain"/>
</dbReference>
<dbReference type="OrthoDB" id="5841748at2759"/>
<dbReference type="Pfam" id="PF02225">
    <property type="entry name" value="PA"/>
    <property type="match status" value="1"/>
</dbReference>
<dbReference type="Gene3D" id="3.50.30.30">
    <property type="match status" value="1"/>
</dbReference>
<dbReference type="InterPro" id="IPR039373">
    <property type="entry name" value="Peptidase_M28B"/>
</dbReference>
<dbReference type="FunFam" id="3.50.30.30:FF:000008">
    <property type="entry name" value="Glutamate carboxypeptidase 2"/>
    <property type="match status" value="1"/>
</dbReference>
<feature type="chain" id="PRO_5017928896" evidence="3">
    <location>
        <begin position="21"/>
        <end position="742"/>
    </location>
</feature>
<dbReference type="GO" id="GO:0004180">
    <property type="term" value="F:carboxypeptidase activity"/>
    <property type="evidence" value="ECO:0007669"/>
    <property type="project" value="TreeGrafter"/>
</dbReference>
<dbReference type="Gene3D" id="3.40.630.10">
    <property type="entry name" value="Zn peptidases"/>
    <property type="match status" value="1"/>
</dbReference>
<keyword evidence="8" id="KW-1185">Reference proteome</keyword>
<evidence type="ECO:0000259" key="6">
    <source>
        <dbReference type="Pfam" id="PF04389"/>
    </source>
</evidence>
<name>A0A3N4I7X9_ASCIM</name>
<organism evidence="7 8">
    <name type="scientific">Ascobolus immersus RN42</name>
    <dbReference type="NCBI Taxonomy" id="1160509"/>
    <lineage>
        <taxon>Eukaryota</taxon>
        <taxon>Fungi</taxon>
        <taxon>Dikarya</taxon>
        <taxon>Ascomycota</taxon>
        <taxon>Pezizomycotina</taxon>
        <taxon>Pezizomycetes</taxon>
        <taxon>Pezizales</taxon>
        <taxon>Ascobolaceae</taxon>
        <taxon>Ascobolus</taxon>
    </lineage>
</organism>
<dbReference type="SUPFAM" id="SSF52025">
    <property type="entry name" value="PA domain"/>
    <property type="match status" value="1"/>
</dbReference>
<dbReference type="Pfam" id="PF04389">
    <property type="entry name" value="Peptidase_M28"/>
    <property type="match status" value="1"/>
</dbReference>
<dbReference type="InterPro" id="IPR007484">
    <property type="entry name" value="Peptidase_M28"/>
</dbReference>
<dbReference type="InterPro" id="IPR007365">
    <property type="entry name" value="TFR-like_dimer_dom"/>
</dbReference>
<dbReference type="InterPro" id="IPR046450">
    <property type="entry name" value="PA_dom_sf"/>
</dbReference>
<feature type="domain" description="Peptidase M28" evidence="6">
    <location>
        <begin position="354"/>
        <end position="539"/>
    </location>
</feature>
<feature type="region of interest" description="Disordered" evidence="2">
    <location>
        <begin position="224"/>
        <end position="273"/>
    </location>
</feature>
<dbReference type="InterPro" id="IPR036757">
    <property type="entry name" value="TFR-like_dimer_dom_sf"/>
</dbReference>
<evidence type="ECO:0000259" key="4">
    <source>
        <dbReference type="Pfam" id="PF02225"/>
    </source>
</evidence>
<proteinExistence type="inferred from homology"/>
<keyword evidence="3" id="KW-0732">Signal</keyword>
<comment type="similarity">
    <text evidence="1">Belongs to the peptidase M28 family. M28B subfamily.</text>
</comment>
<evidence type="ECO:0000313" key="8">
    <source>
        <dbReference type="Proteomes" id="UP000275078"/>
    </source>
</evidence>
<evidence type="ECO:0000259" key="5">
    <source>
        <dbReference type="Pfam" id="PF04253"/>
    </source>
</evidence>
<dbReference type="Pfam" id="PF04253">
    <property type="entry name" value="TFR_dimer"/>
    <property type="match status" value="1"/>
</dbReference>
<sequence length="742" mass="81672">MRTSLVGVLSLLLAAPLSSATAIPHHDNSPLTKRAKAAVSIDDLYTTLNKEPRESYIQAFTRYYASGPHLAGKNYSQAVWTQQKLQEYGVDAEIVSYDVYLNYPIRTRLALLRKDSQTTNGHKVVYEAQLQEDVLEEDPTTGHPDRIPSFHGYSASGNVTGQLVFANYGRVEDYRFLTEQGISLKDKIVIVKYGKVFRGLKVEKAQELGAIGVVMYSDPGDDANTTEAKGVKPYPHGPARQPSSVQKGSVEFLSTGVGDPTTPGYASKPGVKREDPYKLMPRIPSLPLSYMDAIPFLKALEGHGLDTSKMSDEAWKTGGLGYKGVKYFTGPSNSSMVVNLLNEQEYVTTPIWDVIGTIPGQLKDELVMIGNHRDSWSVGGAIDPNGASACLIELARVLKVMRDKGWTPRRTLMLASWDAEEYGIIGSTEWVEEFAGNINQKMVAYINMDGAPLGPNMYVMAHPLLTSAITAASKRVKNYETGLPIYDTWDQEIGPIGSGSDFTAFQGTIGIPSMDFTLEPDYRKDNPIYHYHSNYDSIAWAEKYADPGYFFHAQALKMWGALLLEVSESPVISFKASDYAASLIDIVNSLSSTLGKASDNSASARSFQTSMEALKTTVKTFSENAKRLDKASETIMKQFTKNDVVADKYQTAATTLNSALLGLDRRFIYQPGLDNRTFYKHVINAPNRNDGYYTVLMPGLVESIEDKNWPNGNRWAGIIGDCTVNATRLLQSAITAVEALGI</sequence>
<dbReference type="CDD" id="cd02121">
    <property type="entry name" value="PA_GCPII_like"/>
    <property type="match status" value="1"/>
</dbReference>
<gene>
    <name evidence="7" type="ORF">BJ508DRAFT_228526</name>
</gene>
<dbReference type="Proteomes" id="UP000275078">
    <property type="component" value="Unassembled WGS sequence"/>
</dbReference>
<dbReference type="AlphaFoldDB" id="A0A3N4I7X9"/>
<evidence type="ECO:0000313" key="7">
    <source>
        <dbReference type="EMBL" id="RPA77894.1"/>
    </source>
</evidence>
<dbReference type="STRING" id="1160509.A0A3N4I7X9"/>
<evidence type="ECO:0000256" key="1">
    <source>
        <dbReference type="ARBA" id="ARBA00005634"/>
    </source>
</evidence>
<feature type="signal peptide" evidence="3">
    <location>
        <begin position="1"/>
        <end position="20"/>
    </location>
</feature>
<protein>
    <submittedName>
        <fullName evidence="7">Putative vacuolar protein sorting-associated protein</fullName>
    </submittedName>
</protein>
<dbReference type="PANTHER" id="PTHR10404:SF46">
    <property type="entry name" value="VACUOLAR PROTEIN SORTING-ASSOCIATED PROTEIN 70"/>
    <property type="match status" value="1"/>
</dbReference>
<feature type="domain" description="Transferrin receptor-like dimerisation" evidence="5">
    <location>
        <begin position="610"/>
        <end position="730"/>
    </location>
</feature>
<dbReference type="EMBL" id="ML119719">
    <property type="protein sequence ID" value="RPA77894.1"/>
    <property type="molecule type" value="Genomic_DNA"/>
</dbReference>
<evidence type="ECO:0000256" key="3">
    <source>
        <dbReference type="SAM" id="SignalP"/>
    </source>
</evidence>
<dbReference type="PANTHER" id="PTHR10404">
    <property type="entry name" value="N-ACETYLATED-ALPHA-LINKED ACIDIC DIPEPTIDASE"/>
    <property type="match status" value="1"/>
</dbReference>
<feature type="domain" description="PA" evidence="4">
    <location>
        <begin position="159"/>
        <end position="232"/>
    </location>
</feature>
<reference evidence="7 8" key="1">
    <citation type="journal article" date="2018" name="Nat. Ecol. Evol.">
        <title>Pezizomycetes genomes reveal the molecular basis of ectomycorrhizal truffle lifestyle.</title>
        <authorList>
            <person name="Murat C."/>
            <person name="Payen T."/>
            <person name="Noel B."/>
            <person name="Kuo A."/>
            <person name="Morin E."/>
            <person name="Chen J."/>
            <person name="Kohler A."/>
            <person name="Krizsan K."/>
            <person name="Balestrini R."/>
            <person name="Da Silva C."/>
            <person name="Montanini B."/>
            <person name="Hainaut M."/>
            <person name="Levati E."/>
            <person name="Barry K.W."/>
            <person name="Belfiori B."/>
            <person name="Cichocki N."/>
            <person name="Clum A."/>
            <person name="Dockter R.B."/>
            <person name="Fauchery L."/>
            <person name="Guy J."/>
            <person name="Iotti M."/>
            <person name="Le Tacon F."/>
            <person name="Lindquist E.A."/>
            <person name="Lipzen A."/>
            <person name="Malagnac F."/>
            <person name="Mello A."/>
            <person name="Molinier V."/>
            <person name="Miyauchi S."/>
            <person name="Poulain J."/>
            <person name="Riccioni C."/>
            <person name="Rubini A."/>
            <person name="Sitrit Y."/>
            <person name="Splivallo R."/>
            <person name="Traeger S."/>
            <person name="Wang M."/>
            <person name="Zifcakova L."/>
            <person name="Wipf D."/>
            <person name="Zambonelli A."/>
            <person name="Paolocci F."/>
            <person name="Nowrousian M."/>
            <person name="Ottonello S."/>
            <person name="Baldrian P."/>
            <person name="Spatafora J.W."/>
            <person name="Henrissat B."/>
            <person name="Nagy L.G."/>
            <person name="Aury J.M."/>
            <person name="Wincker P."/>
            <person name="Grigoriev I.V."/>
            <person name="Bonfante P."/>
            <person name="Martin F.M."/>
        </authorList>
    </citation>
    <scope>NUCLEOTIDE SEQUENCE [LARGE SCALE GENOMIC DNA]</scope>
    <source>
        <strain evidence="7 8">RN42</strain>
    </source>
</reference>
<dbReference type="Gene3D" id="1.20.930.40">
    <property type="entry name" value="Transferrin receptor-like, dimerisation domain"/>
    <property type="match status" value="1"/>
</dbReference>
<evidence type="ECO:0000256" key="2">
    <source>
        <dbReference type="SAM" id="MobiDB-lite"/>
    </source>
</evidence>